<dbReference type="PROSITE" id="PS50118">
    <property type="entry name" value="HMG_BOX_2"/>
    <property type="match status" value="1"/>
</dbReference>
<dbReference type="SMART" id="SM00398">
    <property type="entry name" value="HMG"/>
    <property type="match status" value="1"/>
</dbReference>
<feature type="compositionally biased region" description="Basic and acidic residues" evidence="2">
    <location>
        <begin position="190"/>
        <end position="201"/>
    </location>
</feature>
<dbReference type="SUPFAM" id="SSF47095">
    <property type="entry name" value="HMG-box"/>
    <property type="match status" value="1"/>
</dbReference>
<feature type="compositionally biased region" description="Basic and acidic residues" evidence="2">
    <location>
        <begin position="132"/>
        <end position="178"/>
    </location>
</feature>
<dbReference type="FunFam" id="1.10.30.10:FF:000084">
    <property type="entry name" value="HMG type nucleosome/chromatin assembly factor"/>
    <property type="match status" value="1"/>
</dbReference>
<name>A0AA88AB73_FICCA</name>
<dbReference type="Pfam" id="PF00505">
    <property type="entry name" value="HMG_box"/>
    <property type="match status" value="1"/>
</dbReference>
<evidence type="ECO:0000313" key="5">
    <source>
        <dbReference type="Proteomes" id="UP001187192"/>
    </source>
</evidence>
<organism evidence="4 5">
    <name type="scientific">Ficus carica</name>
    <name type="common">Common fig</name>
    <dbReference type="NCBI Taxonomy" id="3494"/>
    <lineage>
        <taxon>Eukaryota</taxon>
        <taxon>Viridiplantae</taxon>
        <taxon>Streptophyta</taxon>
        <taxon>Embryophyta</taxon>
        <taxon>Tracheophyta</taxon>
        <taxon>Spermatophyta</taxon>
        <taxon>Magnoliopsida</taxon>
        <taxon>eudicotyledons</taxon>
        <taxon>Gunneridae</taxon>
        <taxon>Pentapetalae</taxon>
        <taxon>rosids</taxon>
        <taxon>fabids</taxon>
        <taxon>Rosales</taxon>
        <taxon>Moraceae</taxon>
        <taxon>Ficeae</taxon>
        <taxon>Ficus</taxon>
    </lineage>
</organism>
<dbReference type="GO" id="GO:0005634">
    <property type="term" value="C:nucleus"/>
    <property type="evidence" value="ECO:0007669"/>
    <property type="project" value="UniProtKB-UniRule"/>
</dbReference>
<dbReference type="Gene3D" id="1.10.30.10">
    <property type="entry name" value="High mobility group box domain"/>
    <property type="match status" value="1"/>
</dbReference>
<feature type="compositionally biased region" description="Acidic residues" evidence="2">
    <location>
        <begin position="180"/>
        <end position="189"/>
    </location>
</feature>
<accession>A0AA88AB73</accession>
<feature type="DNA-binding region" description="HMG box" evidence="1">
    <location>
        <begin position="112"/>
        <end position="181"/>
    </location>
</feature>
<proteinExistence type="predicted"/>
<dbReference type="GO" id="GO:0010197">
    <property type="term" value="P:polar nucleus fusion"/>
    <property type="evidence" value="ECO:0007669"/>
    <property type="project" value="TreeGrafter"/>
</dbReference>
<evidence type="ECO:0000256" key="1">
    <source>
        <dbReference type="PROSITE-ProRule" id="PRU00267"/>
    </source>
</evidence>
<dbReference type="AlphaFoldDB" id="A0AA88AB73"/>
<protein>
    <recommendedName>
        <fullName evidence="3">HMG box domain-containing protein</fullName>
    </recommendedName>
</protein>
<feature type="compositionally biased region" description="Polar residues" evidence="2">
    <location>
        <begin position="1"/>
        <end position="11"/>
    </location>
</feature>
<evidence type="ECO:0000313" key="4">
    <source>
        <dbReference type="EMBL" id="GMN52649.1"/>
    </source>
</evidence>
<reference evidence="4" key="1">
    <citation type="submission" date="2023-07" db="EMBL/GenBank/DDBJ databases">
        <title>draft genome sequence of fig (Ficus carica).</title>
        <authorList>
            <person name="Takahashi T."/>
            <person name="Nishimura K."/>
        </authorList>
    </citation>
    <scope>NUCLEOTIDE SEQUENCE</scope>
</reference>
<dbReference type="PANTHER" id="PTHR47658:SF1">
    <property type="entry name" value="MEIOSIS INITIATOR PROTEIN"/>
    <property type="match status" value="1"/>
</dbReference>
<dbReference type="EMBL" id="BTGU01000042">
    <property type="protein sequence ID" value="GMN52649.1"/>
    <property type="molecule type" value="Genomic_DNA"/>
</dbReference>
<comment type="caution">
    <text evidence="4">The sequence shown here is derived from an EMBL/GenBank/DDBJ whole genome shotgun (WGS) entry which is preliminary data.</text>
</comment>
<feature type="compositionally biased region" description="Basic and acidic residues" evidence="2">
    <location>
        <begin position="80"/>
        <end position="94"/>
    </location>
</feature>
<keyword evidence="1" id="KW-0539">Nucleus</keyword>
<dbReference type="PANTHER" id="PTHR47658">
    <property type="entry name" value="HIGH MOBILITY GROUP B PROTEIN 12-RELATED"/>
    <property type="match status" value="1"/>
</dbReference>
<feature type="region of interest" description="Disordered" evidence="2">
    <location>
        <begin position="72"/>
        <end position="118"/>
    </location>
</feature>
<gene>
    <name evidence="4" type="ORF">TIFTF001_021784</name>
</gene>
<keyword evidence="5" id="KW-1185">Reference proteome</keyword>
<keyword evidence="1" id="KW-0238">DNA-binding</keyword>
<feature type="region of interest" description="Disordered" evidence="2">
    <location>
        <begin position="132"/>
        <end position="210"/>
    </location>
</feature>
<dbReference type="CDD" id="cd22005">
    <property type="entry name" value="HMG-box_AtHMGB1-like"/>
    <property type="match status" value="1"/>
</dbReference>
<dbReference type="InterPro" id="IPR009071">
    <property type="entry name" value="HMG_box_dom"/>
</dbReference>
<sequence>MAGGSVKSNPTKARKRVEASQESTAPSLVRGKDGSAFARCEECNKDVPVALISFHSCSLDAKIKLNLEAQVVETPGEPNKPTEKKKSSSIEPKPKKAKVEKKGKKGKDPNKPKRPPTAFFIFMDDFRKEYKEAHPDSKDVKAVAKEGGEKWKSMSDEEKKRYQDKAAELKAEYQKALEADNAEDAEEEVGSEKEAPEKEVQEVEEVSDGE</sequence>
<dbReference type="GO" id="GO:0003677">
    <property type="term" value="F:DNA binding"/>
    <property type="evidence" value="ECO:0007669"/>
    <property type="project" value="UniProtKB-UniRule"/>
</dbReference>
<dbReference type="InterPro" id="IPR036910">
    <property type="entry name" value="HMG_box_dom_sf"/>
</dbReference>
<evidence type="ECO:0000256" key="2">
    <source>
        <dbReference type="SAM" id="MobiDB-lite"/>
    </source>
</evidence>
<dbReference type="Proteomes" id="UP001187192">
    <property type="component" value="Unassembled WGS sequence"/>
</dbReference>
<feature type="domain" description="HMG box" evidence="3">
    <location>
        <begin position="112"/>
        <end position="181"/>
    </location>
</feature>
<evidence type="ECO:0000259" key="3">
    <source>
        <dbReference type="PROSITE" id="PS50118"/>
    </source>
</evidence>
<feature type="region of interest" description="Disordered" evidence="2">
    <location>
        <begin position="1"/>
        <end position="31"/>
    </location>
</feature>
<feature type="compositionally biased region" description="Basic residues" evidence="2">
    <location>
        <begin position="95"/>
        <end position="105"/>
    </location>
</feature>